<evidence type="ECO:0000256" key="6">
    <source>
        <dbReference type="ARBA" id="ARBA00022475"/>
    </source>
</evidence>
<feature type="transmembrane region" description="Helical" evidence="10">
    <location>
        <begin position="159"/>
        <end position="176"/>
    </location>
</feature>
<keyword evidence="6" id="KW-1003">Cell membrane</keyword>
<gene>
    <name evidence="11" type="ORF">GCM10007390_42360</name>
</gene>
<keyword evidence="9 10" id="KW-0472">Membrane</keyword>
<evidence type="ECO:0000256" key="3">
    <source>
        <dbReference type="ARBA" id="ARBA00006669"/>
    </source>
</evidence>
<dbReference type="AlphaFoldDB" id="A0A8J3D769"/>
<comment type="function">
    <text evidence="1">Required for nicotinamide riboside transport across the inner membrane.</text>
</comment>
<evidence type="ECO:0000313" key="11">
    <source>
        <dbReference type="EMBL" id="GHB82982.1"/>
    </source>
</evidence>
<evidence type="ECO:0000256" key="1">
    <source>
        <dbReference type="ARBA" id="ARBA00002672"/>
    </source>
</evidence>
<evidence type="ECO:0000256" key="2">
    <source>
        <dbReference type="ARBA" id="ARBA00004651"/>
    </source>
</evidence>
<feature type="transmembrane region" description="Helical" evidence="10">
    <location>
        <begin position="44"/>
        <end position="62"/>
    </location>
</feature>
<dbReference type="NCBIfam" id="TIGR01528">
    <property type="entry name" value="NMN_trans_PnuC"/>
    <property type="match status" value="1"/>
</dbReference>
<feature type="transmembrane region" description="Helical" evidence="10">
    <location>
        <begin position="104"/>
        <end position="125"/>
    </location>
</feature>
<keyword evidence="8 10" id="KW-1133">Transmembrane helix</keyword>
<evidence type="ECO:0000256" key="9">
    <source>
        <dbReference type="ARBA" id="ARBA00023136"/>
    </source>
</evidence>
<dbReference type="Proteomes" id="UP000598271">
    <property type="component" value="Unassembled WGS sequence"/>
</dbReference>
<dbReference type="Pfam" id="PF04973">
    <property type="entry name" value="NMN_transporter"/>
    <property type="match status" value="1"/>
</dbReference>
<comment type="caution">
    <text evidence="11">The sequence shown here is derived from an EMBL/GenBank/DDBJ whole genome shotgun (WGS) entry which is preliminary data.</text>
</comment>
<feature type="transmembrane region" description="Helical" evidence="10">
    <location>
        <begin position="74"/>
        <end position="92"/>
    </location>
</feature>
<reference evidence="11 12" key="1">
    <citation type="journal article" date="2014" name="Int. J. Syst. Evol. Microbiol.">
        <title>Complete genome sequence of Corynebacterium casei LMG S-19264T (=DSM 44701T), isolated from a smear-ripened cheese.</title>
        <authorList>
            <consortium name="US DOE Joint Genome Institute (JGI-PGF)"/>
            <person name="Walter F."/>
            <person name="Albersmeier A."/>
            <person name="Kalinowski J."/>
            <person name="Ruckert C."/>
        </authorList>
    </citation>
    <scope>NUCLEOTIDE SEQUENCE [LARGE SCALE GENOMIC DNA]</scope>
    <source>
        <strain evidence="11 12">KCTC 12866</strain>
    </source>
</reference>
<evidence type="ECO:0000313" key="12">
    <source>
        <dbReference type="Proteomes" id="UP000598271"/>
    </source>
</evidence>
<evidence type="ECO:0000256" key="4">
    <source>
        <dbReference type="ARBA" id="ARBA00017522"/>
    </source>
</evidence>
<protein>
    <recommendedName>
        <fullName evidence="4">Nicotinamide riboside transporter PnuC</fullName>
    </recommendedName>
</protein>
<dbReference type="GO" id="GO:0034257">
    <property type="term" value="F:nicotinamide riboside transmembrane transporter activity"/>
    <property type="evidence" value="ECO:0007669"/>
    <property type="project" value="InterPro"/>
</dbReference>
<evidence type="ECO:0000256" key="10">
    <source>
        <dbReference type="SAM" id="Phobius"/>
    </source>
</evidence>
<dbReference type="PANTHER" id="PTHR36122:SF2">
    <property type="entry name" value="NICOTINAMIDE RIBOSIDE TRANSPORTER PNUC"/>
    <property type="match status" value="1"/>
</dbReference>
<sequence length="213" mass="24358">MGENAILDWLNQSLSLAGFITTPLEVLGFVTGAICVYLNTQQNVWGWFFGIINAVLYAFVFLEARLYADMSLQGYYFFTSIYGWWAWLYGGKNNNPLPVSRTPMRLYGLFVGLFVAATLLWGFLLNRYTDASLSYVDSALTAASLLGQWMMARKYLENWLVWIVADACYVGMYIYKDLHLTALLYAIFLILAAMGYFQWRRDLRGRVIEGVKG</sequence>
<keyword evidence="7 10" id="KW-0812">Transmembrane</keyword>
<comment type="subcellular location">
    <subcellularLocation>
        <location evidence="2">Cell membrane</location>
        <topology evidence="2">Multi-pass membrane protein</topology>
    </subcellularLocation>
</comment>
<dbReference type="EMBL" id="BMXF01000005">
    <property type="protein sequence ID" value="GHB82982.1"/>
    <property type="molecule type" value="Genomic_DNA"/>
</dbReference>
<accession>A0A8J3D769</accession>
<organism evidence="11 12">
    <name type="scientific">Persicitalea jodogahamensis</name>
    <dbReference type="NCBI Taxonomy" id="402147"/>
    <lineage>
        <taxon>Bacteria</taxon>
        <taxon>Pseudomonadati</taxon>
        <taxon>Bacteroidota</taxon>
        <taxon>Cytophagia</taxon>
        <taxon>Cytophagales</taxon>
        <taxon>Spirosomataceae</taxon>
        <taxon>Persicitalea</taxon>
    </lineage>
</organism>
<feature type="transmembrane region" description="Helical" evidence="10">
    <location>
        <begin position="16"/>
        <end position="37"/>
    </location>
</feature>
<name>A0A8J3D769_9BACT</name>
<feature type="transmembrane region" description="Helical" evidence="10">
    <location>
        <begin position="182"/>
        <end position="199"/>
    </location>
</feature>
<dbReference type="RefSeq" id="WP_229581265.1">
    <property type="nucleotide sequence ID" value="NZ_BMXF01000005.1"/>
</dbReference>
<evidence type="ECO:0000256" key="7">
    <source>
        <dbReference type="ARBA" id="ARBA00022692"/>
    </source>
</evidence>
<comment type="similarity">
    <text evidence="3">Belongs to the nicotinamide ribonucleoside (NR) uptake permease (TC 4.B.1) family.</text>
</comment>
<dbReference type="PANTHER" id="PTHR36122">
    <property type="entry name" value="NICOTINAMIDE RIBOSIDE TRANSPORTER PNUC"/>
    <property type="match status" value="1"/>
</dbReference>
<proteinExistence type="inferred from homology"/>
<dbReference type="GO" id="GO:0005886">
    <property type="term" value="C:plasma membrane"/>
    <property type="evidence" value="ECO:0007669"/>
    <property type="project" value="UniProtKB-SubCell"/>
</dbReference>
<keyword evidence="12" id="KW-1185">Reference proteome</keyword>
<evidence type="ECO:0000256" key="5">
    <source>
        <dbReference type="ARBA" id="ARBA00022448"/>
    </source>
</evidence>
<evidence type="ECO:0000256" key="8">
    <source>
        <dbReference type="ARBA" id="ARBA00022989"/>
    </source>
</evidence>
<keyword evidence="5" id="KW-0813">Transport</keyword>
<dbReference type="InterPro" id="IPR006419">
    <property type="entry name" value="NMN_transpt_PnuC"/>
</dbReference>